<dbReference type="InterPro" id="IPR006566">
    <property type="entry name" value="FBD"/>
</dbReference>
<accession>A0ABQ7DR98</accession>
<dbReference type="InterPro" id="IPR032675">
    <property type="entry name" value="LRR_dom_sf"/>
</dbReference>
<dbReference type="Gene3D" id="3.80.10.10">
    <property type="entry name" value="Ribonuclease Inhibitor"/>
    <property type="match status" value="1"/>
</dbReference>
<dbReference type="InterPro" id="IPR050232">
    <property type="entry name" value="FBL13/AtMIF1-like"/>
</dbReference>
<dbReference type="EMBL" id="QGKV02000649">
    <property type="protein sequence ID" value="KAF3579883.1"/>
    <property type="molecule type" value="Genomic_DNA"/>
</dbReference>
<comment type="caution">
    <text evidence="2">The sequence shown here is derived from an EMBL/GenBank/DDBJ whole genome shotgun (WGS) entry which is preliminary data.</text>
</comment>
<name>A0ABQ7DR98_BRACR</name>
<proteinExistence type="predicted"/>
<dbReference type="Gene3D" id="1.20.1280.50">
    <property type="match status" value="1"/>
</dbReference>
<feature type="domain" description="FBD" evidence="1">
    <location>
        <begin position="327"/>
        <end position="400"/>
    </location>
</feature>
<dbReference type="InterPro" id="IPR001810">
    <property type="entry name" value="F-box_dom"/>
</dbReference>
<sequence length="408" mass="47303">MGFFGYYVRIRKRKAKRSKLCRRSVPVCKDITRSINDLSDELLIKILSFLPTKVAVSTSTLSKQWQFLWMWLPKLEYSSLRYYSESSAPREFIDKYLPLHRAPVIERFSLDLSVEPEYIKRWVEIAVSRYVHDLDIYHIAWFSWMFPLRLVSPSLKTLGLHCLMFEDDESLQGLLDICPVLEDLSVLLRGECSMGEITVIVPTLQRLSLSVSWCCYIDGYVIDTPSLKYFKLEDWYNSIHDVEIKDMPELREAYVDVVFFVLKSVIGSITSVKHLTICSELEHLKLCVCKDHSSDLLGQLLKDSPNLRVLDVFHTGVCWKQPSQVPQCLLSSLQIFNWSGYFGRAQERDIAVYILKNACCLEKVTIFADIVQYSVVPHLKMIKELAFSSRASTTCELVFVECPYEMFD</sequence>
<dbReference type="SMART" id="SM00579">
    <property type="entry name" value="FBD"/>
    <property type="match status" value="1"/>
</dbReference>
<organism evidence="2 3">
    <name type="scientific">Brassica cretica</name>
    <name type="common">Mustard</name>
    <dbReference type="NCBI Taxonomy" id="69181"/>
    <lineage>
        <taxon>Eukaryota</taxon>
        <taxon>Viridiplantae</taxon>
        <taxon>Streptophyta</taxon>
        <taxon>Embryophyta</taxon>
        <taxon>Tracheophyta</taxon>
        <taxon>Spermatophyta</taxon>
        <taxon>Magnoliopsida</taxon>
        <taxon>eudicotyledons</taxon>
        <taxon>Gunneridae</taxon>
        <taxon>Pentapetalae</taxon>
        <taxon>rosids</taxon>
        <taxon>malvids</taxon>
        <taxon>Brassicales</taxon>
        <taxon>Brassicaceae</taxon>
        <taxon>Brassiceae</taxon>
        <taxon>Brassica</taxon>
    </lineage>
</organism>
<gene>
    <name evidence="2" type="ORF">DY000_02033487</name>
</gene>
<dbReference type="InterPro" id="IPR036047">
    <property type="entry name" value="F-box-like_dom_sf"/>
</dbReference>
<keyword evidence="3" id="KW-1185">Reference proteome</keyword>
<reference evidence="2 3" key="1">
    <citation type="journal article" date="2020" name="BMC Genomics">
        <title>Intraspecific diversification of the crop wild relative Brassica cretica Lam. using demographic model selection.</title>
        <authorList>
            <person name="Kioukis A."/>
            <person name="Michalopoulou V.A."/>
            <person name="Briers L."/>
            <person name="Pirintsos S."/>
            <person name="Studholme D.J."/>
            <person name="Pavlidis P."/>
            <person name="Sarris P.F."/>
        </authorList>
    </citation>
    <scope>NUCLEOTIDE SEQUENCE [LARGE SCALE GENOMIC DNA]</scope>
    <source>
        <strain evidence="3">cv. PFS-1207/04</strain>
    </source>
</reference>
<dbReference type="SUPFAM" id="SSF52047">
    <property type="entry name" value="RNI-like"/>
    <property type="match status" value="1"/>
</dbReference>
<dbReference type="Pfam" id="PF00646">
    <property type="entry name" value="F-box"/>
    <property type="match status" value="1"/>
</dbReference>
<dbReference type="CDD" id="cd22160">
    <property type="entry name" value="F-box_AtFBL13-like"/>
    <property type="match status" value="1"/>
</dbReference>
<evidence type="ECO:0000259" key="1">
    <source>
        <dbReference type="SMART" id="SM00579"/>
    </source>
</evidence>
<dbReference type="Pfam" id="PF08387">
    <property type="entry name" value="FBD"/>
    <property type="match status" value="1"/>
</dbReference>
<dbReference type="Pfam" id="PF24758">
    <property type="entry name" value="LRR_At5g56370"/>
    <property type="match status" value="1"/>
</dbReference>
<evidence type="ECO:0000313" key="3">
    <source>
        <dbReference type="Proteomes" id="UP000266723"/>
    </source>
</evidence>
<protein>
    <recommendedName>
        <fullName evidence="1">FBD domain-containing protein</fullName>
    </recommendedName>
</protein>
<dbReference type="PANTHER" id="PTHR31900:SF28">
    <property type="entry name" value="FBD DOMAIN-CONTAINING PROTEIN"/>
    <property type="match status" value="1"/>
</dbReference>
<evidence type="ECO:0000313" key="2">
    <source>
        <dbReference type="EMBL" id="KAF3579883.1"/>
    </source>
</evidence>
<dbReference type="InterPro" id="IPR053781">
    <property type="entry name" value="F-box_AtFBL13-like"/>
</dbReference>
<dbReference type="SUPFAM" id="SSF81383">
    <property type="entry name" value="F-box domain"/>
    <property type="match status" value="1"/>
</dbReference>
<dbReference type="InterPro" id="IPR055411">
    <property type="entry name" value="LRR_FXL15/At3g58940/PEG3-like"/>
</dbReference>
<dbReference type="PANTHER" id="PTHR31900">
    <property type="entry name" value="F-BOX/RNI SUPERFAMILY PROTEIN-RELATED"/>
    <property type="match status" value="1"/>
</dbReference>
<dbReference type="Proteomes" id="UP000266723">
    <property type="component" value="Unassembled WGS sequence"/>
</dbReference>